<protein>
    <recommendedName>
        <fullName evidence="1">Condensation domain-containing protein</fullName>
    </recommendedName>
</protein>
<name>A0ABN1AKU5_9ACTN</name>
<dbReference type="Proteomes" id="UP001499895">
    <property type="component" value="Unassembled WGS sequence"/>
</dbReference>
<accession>A0ABN1AKU5</accession>
<feature type="domain" description="Condensation" evidence="1">
    <location>
        <begin position="65"/>
        <end position="366"/>
    </location>
</feature>
<gene>
    <name evidence="2" type="ORF">GCM10009544_45650</name>
</gene>
<sequence length="466" mass="52381">MLQIPLARLDIEPGHLVEWNLRSSRRRLPAPREEPGRSASFNQDKHFAVAQEAREVNDPLSSWIAITCELPGKLDRPALEAALLLFVRRHEVLRCEFRRLAGDLGCEVLGPDDIALECADVGISGSTAELRSYLADRFEKGIDTLSWPLLVMGAVVREHSSTVYLCFDHIVSDGMSMPNAVNDIETAYAALSRNGEAGLPAAGSYLDFGHEQRRRYLTLGADDDRLAYWKAFIARNGGFFPKFPLELGVEPGRTYPTVNESEKLLDDHEVGVLETRCRDAGGRLFMGLLAALAVSLRRSGGPGDYRCLMPVSERGRGSWTHSMGWFVNTMPLEFSVAEDKDFPEVLAGVRAGFTEMMRNIDIPFVKAWELLAPHHFKLRSWPFPVNFFSYMDFRKCPGGEHHPQWRPTMHVWASRSNGINFWFHRNATGLYVNSIYVDTEEARRTTTAFRRTLTGTVTAMARSGTL</sequence>
<dbReference type="Gene3D" id="3.30.559.30">
    <property type="entry name" value="Nonribosomal peptide synthetase, condensation domain"/>
    <property type="match status" value="1"/>
</dbReference>
<keyword evidence="3" id="KW-1185">Reference proteome</keyword>
<evidence type="ECO:0000259" key="1">
    <source>
        <dbReference type="Pfam" id="PF00668"/>
    </source>
</evidence>
<dbReference type="SUPFAM" id="SSF52777">
    <property type="entry name" value="CoA-dependent acyltransferases"/>
    <property type="match status" value="2"/>
</dbReference>
<proteinExistence type="predicted"/>
<dbReference type="InterPro" id="IPR023213">
    <property type="entry name" value="CAT-like_dom_sf"/>
</dbReference>
<dbReference type="PANTHER" id="PTHR45527:SF1">
    <property type="entry name" value="FATTY ACID SYNTHASE"/>
    <property type="match status" value="1"/>
</dbReference>
<evidence type="ECO:0000313" key="2">
    <source>
        <dbReference type="EMBL" id="GAA0478611.1"/>
    </source>
</evidence>
<reference evidence="2 3" key="1">
    <citation type="journal article" date="2019" name="Int. J. Syst. Evol. Microbiol.">
        <title>The Global Catalogue of Microorganisms (GCM) 10K type strain sequencing project: providing services to taxonomists for standard genome sequencing and annotation.</title>
        <authorList>
            <consortium name="The Broad Institute Genomics Platform"/>
            <consortium name="The Broad Institute Genome Sequencing Center for Infectious Disease"/>
            <person name="Wu L."/>
            <person name="Ma J."/>
        </authorList>
    </citation>
    <scope>NUCLEOTIDE SEQUENCE [LARGE SCALE GENOMIC DNA]</scope>
    <source>
        <strain evidence="2 3">JCM 10649</strain>
    </source>
</reference>
<dbReference type="PANTHER" id="PTHR45527">
    <property type="entry name" value="NONRIBOSOMAL PEPTIDE SYNTHETASE"/>
    <property type="match status" value="1"/>
</dbReference>
<dbReference type="RefSeq" id="WP_344093771.1">
    <property type="nucleotide sequence ID" value="NZ_BAAAHB010000059.1"/>
</dbReference>
<dbReference type="Pfam" id="PF00668">
    <property type="entry name" value="Condensation"/>
    <property type="match status" value="1"/>
</dbReference>
<organism evidence="2 3">
    <name type="scientific">Streptomyces stramineus</name>
    <dbReference type="NCBI Taxonomy" id="173861"/>
    <lineage>
        <taxon>Bacteria</taxon>
        <taxon>Bacillati</taxon>
        <taxon>Actinomycetota</taxon>
        <taxon>Actinomycetes</taxon>
        <taxon>Kitasatosporales</taxon>
        <taxon>Streptomycetaceae</taxon>
        <taxon>Streptomyces</taxon>
    </lineage>
</organism>
<dbReference type="Gene3D" id="3.30.559.10">
    <property type="entry name" value="Chloramphenicol acetyltransferase-like domain"/>
    <property type="match status" value="1"/>
</dbReference>
<dbReference type="EMBL" id="BAAAHB010000059">
    <property type="protein sequence ID" value="GAA0478611.1"/>
    <property type="molecule type" value="Genomic_DNA"/>
</dbReference>
<dbReference type="InterPro" id="IPR001242">
    <property type="entry name" value="Condensation_dom"/>
</dbReference>
<evidence type="ECO:0000313" key="3">
    <source>
        <dbReference type="Proteomes" id="UP001499895"/>
    </source>
</evidence>
<comment type="caution">
    <text evidence="2">The sequence shown here is derived from an EMBL/GenBank/DDBJ whole genome shotgun (WGS) entry which is preliminary data.</text>
</comment>